<dbReference type="AlphaFoldDB" id="A0A7S0FY54"/>
<keyword evidence="2" id="KW-0813">Transport</keyword>
<proteinExistence type="predicted"/>
<gene>
    <name evidence="9" type="ORF">PBAH0796_LOCUS29007</name>
</gene>
<feature type="transmembrane region" description="Helical" evidence="7">
    <location>
        <begin position="111"/>
        <end position="127"/>
    </location>
</feature>
<accession>A0A7S0FY54</accession>
<dbReference type="CDD" id="cd17316">
    <property type="entry name" value="MFS_SV2_like"/>
    <property type="match status" value="1"/>
</dbReference>
<feature type="transmembrane region" description="Helical" evidence="7">
    <location>
        <begin position="212"/>
        <end position="230"/>
    </location>
</feature>
<dbReference type="EMBL" id="HBEG01047636">
    <property type="protein sequence ID" value="CAD8385319.1"/>
    <property type="molecule type" value="Transcribed_RNA"/>
</dbReference>
<dbReference type="SUPFAM" id="SSF103473">
    <property type="entry name" value="MFS general substrate transporter"/>
    <property type="match status" value="1"/>
</dbReference>
<feature type="transmembrane region" description="Helical" evidence="7">
    <location>
        <begin position="75"/>
        <end position="99"/>
    </location>
</feature>
<protein>
    <recommendedName>
        <fullName evidence="8">Major facilitator superfamily (MFS) profile domain-containing protein</fullName>
    </recommendedName>
</protein>
<feature type="transmembrane region" description="Helical" evidence="7">
    <location>
        <begin position="133"/>
        <end position="157"/>
    </location>
</feature>
<evidence type="ECO:0000256" key="7">
    <source>
        <dbReference type="SAM" id="Phobius"/>
    </source>
</evidence>
<dbReference type="InterPro" id="IPR036259">
    <property type="entry name" value="MFS_trans_sf"/>
</dbReference>
<evidence type="ECO:0000259" key="8">
    <source>
        <dbReference type="PROSITE" id="PS50850"/>
    </source>
</evidence>
<evidence type="ECO:0000256" key="3">
    <source>
        <dbReference type="ARBA" id="ARBA00022692"/>
    </source>
</evidence>
<keyword evidence="5 7" id="KW-0472">Membrane</keyword>
<reference evidence="9" key="1">
    <citation type="submission" date="2021-01" db="EMBL/GenBank/DDBJ databases">
        <authorList>
            <person name="Corre E."/>
            <person name="Pelletier E."/>
            <person name="Niang G."/>
            <person name="Scheremetjew M."/>
            <person name="Finn R."/>
            <person name="Kale V."/>
            <person name="Holt S."/>
            <person name="Cochrane G."/>
            <person name="Meng A."/>
            <person name="Brown T."/>
            <person name="Cohen L."/>
        </authorList>
    </citation>
    <scope>NUCLEOTIDE SEQUENCE</scope>
    <source>
        <strain evidence="9">Pbaha01</strain>
    </source>
</reference>
<dbReference type="Gene3D" id="1.20.1250.20">
    <property type="entry name" value="MFS general substrate transporter like domains"/>
    <property type="match status" value="1"/>
</dbReference>
<feature type="region of interest" description="Disordered" evidence="6">
    <location>
        <begin position="1"/>
        <end position="25"/>
    </location>
</feature>
<feature type="domain" description="Major facilitator superfamily (MFS) profile" evidence="8">
    <location>
        <begin position="44"/>
        <end position="487"/>
    </location>
</feature>
<dbReference type="GO" id="GO:0022857">
    <property type="term" value="F:transmembrane transporter activity"/>
    <property type="evidence" value="ECO:0007669"/>
    <property type="project" value="InterPro"/>
</dbReference>
<comment type="subcellular location">
    <subcellularLocation>
        <location evidence="1">Membrane</location>
        <topology evidence="1">Multi-pass membrane protein</topology>
    </subcellularLocation>
</comment>
<dbReference type="GO" id="GO:0016020">
    <property type="term" value="C:membrane"/>
    <property type="evidence" value="ECO:0007669"/>
    <property type="project" value="UniProtKB-SubCell"/>
</dbReference>
<evidence type="ECO:0000256" key="2">
    <source>
        <dbReference type="ARBA" id="ARBA00022448"/>
    </source>
</evidence>
<dbReference type="PANTHER" id="PTHR23511:SF34">
    <property type="entry name" value="SYNAPTIC VESICLE GLYCOPROTEIN 2"/>
    <property type="match status" value="1"/>
</dbReference>
<keyword evidence="3 7" id="KW-0812">Transmembrane</keyword>
<dbReference type="PROSITE" id="PS50850">
    <property type="entry name" value="MFS"/>
    <property type="match status" value="1"/>
</dbReference>
<evidence type="ECO:0000313" key="9">
    <source>
        <dbReference type="EMBL" id="CAD8385319.1"/>
    </source>
</evidence>
<evidence type="ECO:0000256" key="1">
    <source>
        <dbReference type="ARBA" id="ARBA00004141"/>
    </source>
</evidence>
<evidence type="ECO:0000256" key="6">
    <source>
        <dbReference type="SAM" id="MobiDB-lite"/>
    </source>
</evidence>
<keyword evidence="4 7" id="KW-1133">Transmembrane helix</keyword>
<feature type="transmembrane region" description="Helical" evidence="7">
    <location>
        <begin position="397"/>
        <end position="418"/>
    </location>
</feature>
<dbReference type="PROSITE" id="PS00217">
    <property type="entry name" value="SUGAR_TRANSPORT_2"/>
    <property type="match status" value="1"/>
</dbReference>
<dbReference type="InterPro" id="IPR005829">
    <property type="entry name" value="Sugar_transporter_CS"/>
</dbReference>
<evidence type="ECO:0000256" key="5">
    <source>
        <dbReference type="ARBA" id="ARBA00023136"/>
    </source>
</evidence>
<feature type="transmembrane region" description="Helical" evidence="7">
    <location>
        <begin position="37"/>
        <end position="55"/>
    </location>
</feature>
<dbReference type="PANTHER" id="PTHR23511">
    <property type="entry name" value="SYNAPTIC VESICLE GLYCOPROTEIN 2"/>
    <property type="match status" value="1"/>
</dbReference>
<dbReference type="InterPro" id="IPR005828">
    <property type="entry name" value="MFS_sugar_transport-like"/>
</dbReference>
<organism evidence="9">
    <name type="scientific">Pyrodinium bahamense</name>
    <dbReference type="NCBI Taxonomy" id="73915"/>
    <lineage>
        <taxon>Eukaryota</taxon>
        <taxon>Sar</taxon>
        <taxon>Alveolata</taxon>
        <taxon>Dinophyceae</taxon>
        <taxon>Gonyaulacales</taxon>
        <taxon>Pyrocystaceae</taxon>
        <taxon>Pyrodinium</taxon>
    </lineage>
</organism>
<dbReference type="Pfam" id="PF00083">
    <property type="entry name" value="Sugar_tr"/>
    <property type="match status" value="1"/>
</dbReference>
<feature type="compositionally biased region" description="Polar residues" evidence="6">
    <location>
        <begin position="1"/>
        <end position="10"/>
    </location>
</feature>
<evidence type="ECO:0000256" key="4">
    <source>
        <dbReference type="ARBA" id="ARBA00022989"/>
    </source>
</evidence>
<feature type="transmembrane region" description="Helical" evidence="7">
    <location>
        <begin position="368"/>
        <end position="390"/>
    </location>
</feature>
<name>A0A7S0FY54_9DINO</name>
<feature type="transmembrane region" description="Helical" evidence="7">
    <location>
        <begin position="169"/>
        <end position="192"/>
    </location>
</feature>
<dbReference type="InterPro" id="IPR020846">
    <property type="entry name" value="MFS_dom"/>
</dbReference>
<sequence length="504" mass="54046">MATSTANLLSSAGKRGTGSDEAPRATAEAMQAKIEEIGFGTFQLAMVTCCGGVMFAEGAEVLIMGSITTLVAEDWHLGAFMKGFMTSIVFVGFAVGNLFSGFVGDRFGRRPAILLSYLIMGVAGLLTSLTENAFAMVCVRIFVGVGCGIGFPSVYTLIPEVCPTHLRGVKSAVLIGFMPIGEFFASLGVLIIDSNLEGERKPLGFASWRALVQFSSLPPFFFLALSSLLLQESPHFLLSRGRIAELNSVLSMMAWWNGKPHLHADFTANTPVGSSKEAPEVGGGKDDDAFSWLDAMAQAFGQKFLRTTLFLFVANFTKDFSVFGLSYVFPQYFQETAGVLSVGGEMMVISTLSLPGVVLAVALTKTDFMGHISCLSLTSALCGLVSIGVLDAIRWSICAYFVKFFAMAYFIVAVVYTAEVFPTRIRNSAVGLCTSAGRCGSISSPLVFELLKHATDSYSPWWMMLICLMFAVALGAPCCLTLETKGRALASDEERPKGTQYSSA</sequence>
<feature type="transmembrane region" description="Helical" evidence="7">
    <location>
        <begin position="339"/>
        <end position="362"/>
    </location>
</feature>
<feature type="transmembrane region" description="Helical" evidence="7">
    <location>
        <begin position="461"/>
        <end position="482"/>
    </location>
</feature>